<reference evidence="1 2" key="1">
    <citation type="submission" date="2014-04" db="EMBL/GenBank/DDBJ databases">
        <title>The Genome Sequence of Thermoanaerobaculum aquaticum MP-01, The First Cultivated Group 23 Acidobacterium.</title>
        <authorList>
            <person name="Stamps B.W."/>
            <person name="Losey N.A."/>
            <person name="Lawson P.A."/>
            <person name="Stevenson B.S."/>
        </authorList>
    </citation>
    <scope>NUCLEOTIDE SEQUENCE [LARGE SCALE GENOMIC DNA]</scope>
    <source>
        <strain evidence="1 2">MP-01</strain>
    </source>
</reference>
<dbReference type="STRING" id="1312852.EG19_08330"/>
<dbReference type="EMBL" id="JMFG01000036">
    <property type="protein sequence ID" value="KDA52993.1"/>
    <property type="molecule type" value="Genomic_DNA"/>
</dbReference>
<gene>
    <name evidence="1" type="ORF">EG19_08330</name>
</gene>
<dbReference type="InterPro" id="IPR005883">
    <property type="entry name" value="PilM"/>
</dbReference>
<dbReference type="PIRSF" id="PIRSF019169">
    <property type="entry name" value="PilM"/>
    <property type="match status" value="1"/>
</dbReference>
<sequence length="349" mass="38172">MLLGKKKNIVGLDIGSSAVKLVELKGGRGGRFTLVHAGLAPLSPEAIVEGTIMDSSLVVEVAGRLVRERGVRNANFGVSLAGMNVAIRKIQVPAMSEAELAESIQWEAEQYLPFDVNDANLDYVILETGAESMTVLVVAAKKERVADYTSIVTQLGKTPVLVDLDVFAVQNAYEYNYGLPEDRVVALVNVGAYLTNLNILAHGQSLFWRDIVFGGNNFTEAIQRELHVTREQAEAIKTGERVGDVSPQTVYGILNAVAQDFAEELKRTFDFFYTTSAHDRVEEIVLSGGSAQLLNLDQVLKDRFSVPVEIMNPFKEITYSEAEFPPEWLNRHAPAMAVAVGMALRTVGD</sequence>
<evidence type="ECO:0000313" key="1">
    <source>
        <dbReference type="EMBL" id="KDA52993.1"/>
    </source>
</evidence>
<dbReference type="AlphaFoldDB" id="A0A062XQD3"/>
<organism evidence="1 2">
    <name type="scientific">Thermoanaerobaculum aquaticum</name>
    <dbReference type="NCBI Taxonomy" id="1312852"/>
    <lineage>
        <taxon>Bacteria</taxon>
        <taxon>Pseudomonadati</taxon>
        <taxon>Acidobacteriota</taxon>
        <taxon>Thermoanaerobaculia</taxon>
        <taxon>Thermoanaerobaculales</taxon>
        <taxon>Thermoanaerobaculaceae</taxon>
        <taxon>Thermoanaerobaculum</taxon>
    </lineage>
</organism>
<dbReference type="PANTHER" id="PTHR32432:SF3">
    <property type="entry name" value="ETHANOLAMINE UTILIZATION PROTEIN EUTJ"/>
    <property type="match status" value="1"/>
</dbReference>
<dbReference type="Gene3D" id="3.30.1490.300">
    <property type="match status" value="1"/>
</dbReference>
<comment type="caution">
    <text evidence="1">The sequence shown here is derived from an EMBL/GenBank/DDBJ whole genome shotgun (WGS) entry which is preliminary data.</text>
</comment>
<evidence type="ECO:0000313" key="2">
    <source>
        <dbReference type="Proteomes" id="UP000027284"/>
    </source>
</evidence>
<dbReference type="PANTHER" id="PTHR32432">
    <property type="entry name" value="CELL DIVISION PROTEIN FTSA-RELATED"/>
    <property type="match status" value="1"/>
</dbReference>
<dbReference type="Pfam" id="PF11104">
    <property type="entry name" value="PilM_2"/>
    <property type="match status" value="1"/>
</dbReference>
<dbReference type="Proteomes" id="UP000027284">
    <property type="component" value="Unassembled WGS sequence"/>
</dbReference>
<accession>A0A062XQD3</accession>
<protein>
    <recommendedName>
        <fullName evidence="3">Type IV pilus assembly protein PilM</fullName>
    </recommendedName>
</protein>
<dbReference type="CDD" id="cd24049">
    <property type="entry name" value="ASKHA_NBD_PilM"/>
    <property type="match status" value="1"/>
</dbReference>
<keyword evidence="2" id="KW-1185">Reference proteome</keyword>
<dbReference type="Gene3D" id="3.30.420.40">
    <property type="match status" value="2"/>
</dbReference>
<proteinExistence type="predicted"/>
<evidence type="ECO:0008006" key="3">
    <source>
        <dbReference type="Google" id="ProtNLM"/>
    </source>
</evidence>
<dbReference type="NCBIfam" id="TIGR01175">
    <property type="entry name" value="pilM"/>
    <property type="match status" value="1"/>
</dbReference>
<dbReference type="RefSeq" id="WP_038050377.1">
    <property type="nucleotide sequence ID" value="NZ_JMFG01000036.1"/>
</dbReference>
<dbReference type="InterPro" id="IPR043129">
    <property type="entry name" value="ATPase_NBD"/>
</dbReference>
<dbReference type="InterPro" id="IPR050696">
    <property type="entry name" value="FtsA/MreB"/>
</dbReference>
<dbReference type="SUPFAM" id="SSF53067">
    <property type="entry name" value="Actin-like ATPase domain"/>
    <property type="match status" value="2"/>
</dbReference>
<dbReference type="OrthoDB" id="9773403at2"/>
<name>A0A062XQD3_9BACT</name>